<dbReference type="Gene3D" id="3.60.120.10">
    <property type="entry name" value="Anthranilate synthase"/>
    <property type="match status" value="1"/>
</dbReference>
<organism evidence="2 3">
    <name type="scientific">Kitasatospora arboriphila</name>
    <dbReference type="NCBI Taxonomy" id="258052"/>
    <lineage>
        <taxon>Bacteria</taxon>
        <taxon>Bacillati</taxon>
        <taxon>Actinomycetota</taxon>
        <taxon>Actinomycetes</taxon>
        <taxon>Kitasatosporales</taxon>
        <taxon>Streptomycetaceae</taxon>
        <taxon>Kitasatospora</taxon>
    </lineage>
</organism>
<dbReference type="Pfam" id="PF00425">
    <property type="entry name" value="Chorismate_bind"/>
    <property type="match status" value="1"/>
</dbReference>
<dbReference type="InterPro" id="IPR005801">
    <property type="entry name" value="ADC_synthase"/>
</dbReference>
<dbReference type="InterPro" id="IPR015890">
    <property type="entry name" value="Chorismate_C"/>
</dbReference>
<reference evidence="2 3" key="1">
    <citation type="journal article" date="2019" name="Int. J. Syst. Evol. Microbiol.">
        <title>The Global Catalogue of Microorganisms (GCM) 10K type strain sequencing project: providing services to taxonomists for standard genome sequencing and annotation.</title>
        <authorList>
            <consortium name="The Broad Institute Genomics Platform"/>
            <consortium name="The Broad Institute Genome Sequencing Center for Infectious Disease"/>
            <person name="Wu L."/>
            <person name="Ma J."/>
        </authorList>
    </citation>
    <scope>NUCLEOTIDE SEQUENCE [LARGE SCALE GENOMIC DNA]</scope>
    <source>
        <strain evidence="2 3">JCM 13002</strain>
    </source>
</reference>
<protein>
    <recommendedName>
        <fullName evidence="1">Chorismate-utilising enzyme C-terminal domain-containing protein</fullName>
    </recommendedName>
</protein>
<accession>A0ABN1T976</accession>
<evidence type="ECO:0000259" key="1">
    <source>
        <dbReference type="Pfam" id="PF00425"/>
    </source>
</evidence>
<name>A0ABN1T976_9ACTN</name>
<dbReference type="EMBL" id="BAAALD010000002">
    <property type="protein sequence ID" value="GAA1069884.1"/>
    <property type="molecule type" value="Genomic_DNA"/>
</dbReference>
<dbReference type="SUPFAM" id="SSF56322">
    <property type="entry name" value="ADC synthase"/>
    <property type="match status" value="1"/>
</dbReference>
<gene>
    <name evidence="2" type="ORF">GCM10009663_04050</name>
</gene>
<dbReference type="PANTHER" id="PTHR11236">
    <property type="entry name" value="AMINOBENZOATE/ANTHRANILATE SYNTHASE"/>
    <property type="match status" value="1"/>
</dbReference>
<feature type="domain" description="Chorismate-utilising enzyme C-terminal" evidence="1">
    <location>
        <begin position="15"/>
        <end position="226"/>
    </location>
</feature>
<dbReference type="PANTHER" id="PTHR11236:SF50">
    <property type="entry name" value="AMINODEOXYCHORISMATE SYNTHASE COMPONENT 1"/>
    <property type="match status" value="1"/>
</dbReference>
<sequence length="240" mass="25300">MLSAPLPDPERSDIDALTGLLARGNPAPYAGTIRLPEHGVEIATASPELYLRRRGRTVSSGPIKGTGRTEADLLEKDHAENVMIVDLVRNDLGRVCGTGTVTVPDLCAVEKHPGLVHLVSTVEGRLRDGAGWPELLAATFPPGSVTGAPKSSALRIIDALETAPRGPYCGAVGWVDADRGEAELAVGIRTFWIDRTGGAPVLRFGTGAGITWGSDPEREWDETELKAARLVAIASGTSTH</sequence>
<evidence type="ECO:0000313" key="2">
    <source>
        <dbReference type="EMBL" id="GAA1069884.1"/>
    </source>
</evidence>
<keyword evidence="3" id="KW-1185">Reference proteome</keyword>
<dbReference type="Proteomes" id="UP001499987">
    <property type="component" value="Unassembled WGS sequence"/>
</dbReference>
<comment type="caution">
    <text evidence="2">The sequence shown here is derived from an EMBL/GenBank/DDBJ whole genome shotgun (WGS) entry which is preliminary data.</text>
</comment>
<dbReference type="InterPro" id="IPR019999">
    <property type="entry name" value="Anth_synth_I-like"/>
</dbReference>
<proteinExistence type="predicted"/>
<evidence type="ECO:0000313" key="3">
    <source>
        <dbReference type="Proteomes" id="UP001499987"/>
    </source>
</evidence>
<dbReference type="PRINTS" id="PR00095">
    <property type="entry name" value="ANTSNTHASEI"/>
</dbReference>